<sequence>MPLIIHKRMQVERDYGDVFAQVVLTSPFRAETPRQSGQTSQVMVEIKSLTCELFEVDK</sequence>
<evidence type="ECO:0000313" key="1">
    <source>
        <dbReference type="EMBL" id="KAJ1345555.1"/>
    </source>
</evidence>
<keyword evidence="2" id="KW-1185">Reference proteome</keyword>
<reference evidence="1" key="1">
    <citation type="submission" date="2021-06" db="EMBL/GenBank/DDBJ databases">
        <title>Parelaphostrongylus tenuis whole genome reference sequence.</title>
        <authorList>
            <person name="Garwood T.J."/>
            <person name="Larsen P.A."/>
            <person name="Fountain-Jones N.M."/>
            <person name="Garbe J.R."/>
            <person name="Macchietto M.G."/>
            <person name="Kania S.A."/>
            <person name="Gerhold R.W."/>
            <person name="Richards J.E."/>
            <person name="Wolf T.M."/>
        </authorList>
    </citation>
    <scope>NUCLEOTIDE SEQUENCE</scope>
    <source>
        <strain evidence="1">MNPRO001-30</strain>
        <tissue evidence="1">Meninges</tissue>
    </source>
</reference>
<accession>A0AAD5LS02</accession>
<name>A0AAD5LS02_PARTN</name>
<comment type="caution">
    <text evidence="1">The sequence shown here is derived from an EMBL/GenBank/DDBJ whole genome shotgun (WGS) entry which is preliminary data.</text>
</comment>
<protein>
    <submittedName>
        <fullName evidence="1">Uncharacterized protein</fullName>
    </submittedName>
</protein>
<gene>
    <name evidence="1" type="ORF">KIN20_000118</name>
</gene>
<dbReference type="EMBL" id="JAHQIW010000017">
    <property type="protein sequence ID" value="KAJ1345555.1"/>
    <property type="molecule type" value="Genomic_DNA"/>
</dbReference>
<organism evidence="1 2">
    <name type="scientific">Parelaphostrongylus tenuis</name>
    <name type="common">Meningeal worm</name>
    <dbReference type="NCBI Taxonomy" id="148309"/>
    <lineage>
        <taxon>Eukaryota</taxon>
        <taxon>Metazoa</taxon>
        <taxon>Ecdysozoa</taxon>
        <taxon>Nematoda</taxon>
        <taxon>Chromadorea</taxon>
        <taxon>Rhabditida</taxon>
        <taxon>Rhabditina</taxon>
        <taxon>Rhabditomorpha</taxon>
        <taxon>Strongyloidea</taxon>
        <taxon>Metastrongylidae</taxon>
        <taxon>Parelaphostrongylus</taxon>
    </lineage>
</organism>
<evidence type="ECO:0000313" key="2">
    <source>
        <dbReference type="Proteomes" id="UP001196413"/>
    </source>
</evidence>
<dbReference type="AlphaFoldDB" id="A0AAD5LS02"/>
<proteinExistence type="predicted"/>
<dbReference type="Proteomes" id="UP001196413">
    <property type="component" value="Unassembled WGS sequence"/>
</dbReference>